<dbReference type="GeneID" id="16993374"/>
<accession>M1V7G0</accession>
<dbReference type="Proteomes" id="UP000007014">
    <property type="component" value="Chromosome 8"/>
</dbReference>
<dbReference type="STRING" id="280699.M1V7G0"/>
<protein>
    <submittedName>
        <fullName evidence="1">Similar to PREG1-like negative regulator</fullName>
    </submittedName>
</protein>
<gene>
    <name evidence="1" type="ORF">CYME_CMH039C</name>
</gene>
<name>M1V7G0_CYAM1</name>
<dbReference type="RefSeq" id="XP_005536025.1">
    <property type="nucleotide sequence ID" value="XM_005535968.1"/>
</dbReference>
<proteinExistence type="predicted"/>
<dbReference type="HOGENOM" id="CLU_689584_0_0_1"/>
<sequence length="400" mass="44700">MGRNESAGMNWSAYAGITLRLPWTESGVVEAAHTPTDARVCDRSTPVGLTEVPVLRHSDQSSVFVNRSGASSGDDCSPASVHLETGQDAVFLRHFPEWARDGRHERHTLDSASTMRLYFSKSADIFEDFSNQRKLCPSPSASLISWSAEINNDREKGDLVGRILSAALLSWVADNEQTRARGMQMQEASPFHASRIPSISVEAYFERIYTFAFCSKACYVIALLYLDRLSARNANLALTSFTAHRLLITAVMLAAKFFDDIFYNNAYYAKVGGLPLSEMNALEVRMLRELSYQLNVSVEEFYNFESMLINRAVRSAPELGRQLSESGFPLHHTLWHPLSPSLPIPPAWGNLCQNAPGNDPQTPKVVAGWPCVWIKQPLQIDCPKIEGAMHAESRRVSYWH</sequence>
<dbReference type="AlphaFoldDB" id="M1V7G0"/>
<dbReference type="PANTHER" id="PTHR15615:SF108">
    <property type="entry name" value="PROTEIN CNPPD1"/>
    <property type="match status" value="1"/>
</dbReference>
<dbReference type="Pfam" id="PF08613">
    <property type="entry name" value="Cyclin"/>
    <property type="match status" value="1"/>
</dbReference>
<keyword evidence="2" id="KW-1185">Reference proteome</keyword>
<dbReference type="OrthoDB" id="5450at2759"/>
<dbReference type="KEGG" id="cme:CYME_CMH039C"/>
<evidence type="ECO:0000313" key="2">
    <source>
        <dbReference type="Proteomes" id="UP000007014"/>
    </source>
</evidence>
<dbReference type="InterPro" id="IPR036915">
    <property type="entry name" value="Cyclin-like_sf"/>
</dbReference>
<reference evidence="1 2" key="2">
    <citation type="journal article" date="2007" name="BMC Biol.">
        <title>A 100%-complete sequence reveals unusually simple genomic features in the hot-spring red alga Cyanidioschyzon merolae.</title>
        <authorList>
            <person name="Nozaki H."/>
            <person name="Takano H."/>
            <person name="Misumi O."/>
            <person name="Terasawa K."/>
            <person name="Matsuzaki M."/>
            <person name="Maruyama S."/>
            <person name="Nishida K."/>
            <person name="Yagisawa F."/>
            <person name="Yoshida Y."/>
            <person name="Fujiwara T."/>
            <person name="Takio S."/>
            <person name="Tamura K."/>
            <person name="Chung S.J."/>
            <person name="Nakamura S."/>
            <person name="Kuroiwa H."/>
            <person name="Tanaka K."/>
            <person name="Sato N."/>
            <person name="Kuroiwa T."/>
        </authorList>
    </citation>
    <scope>NUCLEOTIDE SEQUENCE [LARGE SCALE GENOMIC DNA]</scope>
    <source>
        <strain evidence="1 2">10D</strain>
    </source>
</reference>
<dbReference type="EMBL" id="AP006490">
    <property type="protein sequence ID" value="BAM79739.1"/>
    <property type="molecule type" value="Genomic_DNA"/>
</dbReference>
<organism evidence="1 2">
    <name type="scientific">Cyanidioschyzon merolae (strain NIES-3377 / 10D)</name>
    <name type="common">Unicellular red alga</name>
    <dbReference type="NCBI Taxonomy" id="280699"/>
    <lineage>
        <taxon>Eukaryota</taxon>
        <taxon>Rhodophyta</taxon>
        <taxon>Bangiophyceae</taxon>
        <taxon>Cyanidiales</taxon>
        <taxon>Cyanidiaceae</taxon>
        <taxon>Cyanidioschyzon</taxon>
    </lineage>
</organism>
<dbReference type="eggNOG" id="KOG1674">
    <property type="taxonomic scope" value="Eukaryota"/>
</dbReference>
<dbReference type="GO" id="GO:0019901">
    <property type="term" value="F:protein kinase binding"/>
    <property type="evidence" value="ECO:0007669"/>
    <property type="project" value="InterPro"/>
</dbReference>
<dbReference type="SUPFAM" id="SSF47954">
    <property type="entry name" value="Cyclin-like"/>
    <property type="match status" value="1"/>
</dbReference>
<dbReference type="Gene3D" id="1.10.472.10">
    <property type="entry name" value="Cyclin-like"/>
    <property type="match status" value="1"/>
</dbReference>
<dbReference type="PANTHER" id="PTHR15615">
    <property type="match status" value="1"/>
</dbReference>
<dbReference type="CDD" id="cd20558">
    <property type="entry name" value="CYCLIN_ScPCL7-like"/>
    <property type="match status" value="1"/>
</dbReference>
<dbReference type="InterPro" id="IPR013922">
    <property type="entry name" value="Cyclin_PHO80-like"/>
</dbReference>
<reference evidence="1 2" key="1">
    <citation type="journal article" date="2004" name="Nature">
        <title>Genome sequence of the ultrasmall unicellular red alga Cyanidioschyzon merolae 10D.</title>
        <authorList>
            <person name="Matsuzaki M."/>
            <person name="Misumi O."/>
            <person name="Shin-i T."/>
            <person name="Maruyama S."/>
            <person name="Takahara M."/>
            <person name="Miyagishima S."/>
            <person name="Mori T."/>
            <person name="Nishida K."/>
            <person name="Yagisawa F."/>
            <person name="Nishida K."/>
            <person name="Yoshida Y."/>
            <person name="Nishimura Y."/>
            <person name="Nakao S."/>
            <person name="Kobayashi T."/>
            <person name="Momoyama Y."/>
            <person name="Higashiyama T."/>
            <person name="Minoda A."/>
            <person name="Sano M."/>
            <person name="Nomoto H."/>
            <person name="Oishi K."/>
            <person name="Hayashi H."/>
            <person name="Ohta F."/>
            <person name="Nishizaka S."/>
            <person name="Haga S."/>
            <person name="Miura S."/>
            <person name="Morishita T."/>
            <person name="Kabeya Y."/>
            <person name="Terasawa K."/>
            <person name="Suzuki Y."/>
            <person name="Ishii Y."/>
            <person name="Asakawa S."/>
            <person name="Takano H."/>
            <person name="Ohta N."/>
            <person name="Kuroiwa H."/>
            <person name="Tanaka K."/>
            <person name="Shimizu N."/>
            <person name="Sugano S."/>
            <person name="Sato N."/>
            <person name="Nozaki H."/>
            <person name="Ogasawara N."/>
            <person name="Kohara Y."/>
            <person name="Kuroiwa T."/>
        </authorList>
    </citation>
    <scope>NUCLEOTIDE SEQUENCE [LARGE SCALE GENOMIC DNA]</scope>
    <source>
        <strain evidence="1 2">10D</strain>
    </source>
</reference>
<dbReference type="Gramene" id="CMH039CT">
    <property type="protein sequence ID" value="CMH039CT"/>
    <property type="gene ID" value="CMH039C"/>
</dbReference>
<evidence type="ECO:0000313" key="1">
    <source>
        <dbReference type="EMBL" id="BAM79739.1"/>
    </source>
</evidence>